<proteinExistence type="inferred from homology"/>
<name>A0A183FJH6_HELPZ</name>
<evidence type="ECO:0000259" key="3">
    <source>
        <dbReference type="Pfam" id="PF00501"/>
    </source>
</evidence>
<evidence type="ECO:0000256" key="2">
    <source>
        <dbReference type="SAM" id="Phobius"/>
    </source>
</evidence>
<evidence type="ECO:0000313" key="5">
    <source>
        <dbReference type="WBParaSite" id="HPBE_0000717101-mRNA-1"/>
    </source>
</evidence>
<feature type="transmembrane region" description="Helical" evidence="2">
    <location>
        <begin position="48"/>
        <end position="64"/>
    </location>
</feature>
<feature type="transmembrane region" description="Helical" evidence="2">
    <location>
        <begin position="108"/>
        <end position="131"/>
    </location>
</feature>
<protein>
    <submittedName>
        <fullName evidence="5">AMP-binding domain-containing protein</fullName>
    </submittedName>
</protein>
<feature type="transmembrane region" description="Helical" evidence="2">
    <location>
        <begin position="76"/>
        <end position="96"/>
    </location>
</feature>
<keyword evidence="4" id="KW-1185">Reference proteome</keyword>
<dbReference type="GO" id="GO:0006631">
    <property type="term" value="P:fatty acid metabolic process"/>
    <property type="evidence" value="ECO:0007669"/>
    <property type="project" value="TreeGrafter"/>
</dbReference>
<dbReference type="Gene3D" id="3.40.50.980">
    <property type="match status" value="1"/>
</dbReference>
<evidence type="ECO:0000256" key="1">
    <source>
        <dbReference type="ARBA" id="ARBA00006432"/>
    </source>
</evidence>
<dbReference type="PANTHER" id="PTHR43201">
    <property type="entry name" value="ACYL-COA SYNTHETASE"/>
    <property type="match status" value="1"/>
</dbReference>
<dbReference type="Proteomes" id="UP000050761">
    <property type="component" value="Unassembled WGS sequence"/>
</dbReference>
<dbReference type="AlphaFoldDB" id="A0A183FJH6"/>
<evidence type="ECO:0000313" key="4">
    <source>
        <dbReference type="Proteomes" id="UP000050761"/>
    </source>
</evidence>
<dbReference type="PANTHER" id="PTHR43201:SF8">
    <property type="entry name" value="ACYL-COA SYNTHETASE FAMILY MEMBER 3"/>
    <property type="match status" value="1"/>
</dbReference>
<keyword evidence="2" id="KW-0812">Transmembrane</keyword>
<keyword evidence="2" id="KW-0472">Membrane</keyword>
<keyword evidence="2" id="KW-1133">Transmembrane helix</keyword>
<organism evidence="4 5">
    <name type="scientific">Heligmosomoides polygyrus</name>
    <name type="common">Parasitic roundworm</name>
    <dbReference type="NCBI Taxonomy" id="6339"/>
    <lineage>
        <taxon>Eukaryota</taxon>
        <taxon>Metazoa</taxon>
        <taxon>Ecdysozoa</taxon>
        <taxon>Nematoda</taxon>
        <taxon>Chromadorea</taxon>
        <taxon>Rhabditida</taxon>
        <taxon>Rhabditina</taxon>
        <taxon>Rhabditomorpha</taxon>
        <taxon>Strongyloidea</taxon>
        <taxon>Heligmosomidae</taxon>
        <taxon>Heligmosomoides</taxon>
    </lineage>
</organism>
<dbReference type="Pfam" id="PF00501">
    <property type="entry name" value="AMP-binding"/>
    <property type="match status" value="1"/>
</dbReference>
<accession>A0A183FJH6</accession>
<dbReference type="SUPFAM" id="SSF56801">
    <property type="entry name" value="Acetyl-CoA synthetase-like"/>
    <property type="match status" value="1"/>
</dbReference>
<feature type="domain" description="AMP-dependent synthetase/ligase" evidence="3">
    <location>
        <begin position="3"/>
        <end position="81"/>
    </location>
</feature>
<reference evidence="5" key="1">
    <citation type="submission" date="2019-09" db="UniProtKB">
        <authorList>
            <consortium name="WormBaseParasite"/>
        </authorList>
    </citation>
    <scope>IDENTIFICATION</scope>
</reference>
<sequence>LFIDGNKNVSYGDFLNWSGKYAGILSSNYDICKGDRVMCRTSKTLDSVALYLACLQLGAIYIPVNPSYTQHETEHFVEVCGHLFISSCFYIISWGATANQFTFETCEVGWMALIVVRYSILTIYLFIYLFIDAP</sequence>
<dbReference type="InterPro" id="IPR000873">
    <property type="entry name" value="AMP-dep_synth/lig_dom"/>
</dbReference>
<comment type="similarity">
    <text evidence="1">Belongs to the ATP-dependent AMP-binding enzyme family.</text>
</comment>
<dbReference type="WBParaSite" id="HPBE_0000717101-mRNA-1">
    <property type="protein sequence ID" value="HPBE_0000717101-mRNA-1"/>
    <property type="gene ID" value="HPBE_0000717101"/>
</dbReference>
<dbReference type="GO" id="GO:0031956">
    <property type="term" value="F:medium-chain fatty acid-CoA ligase activity"/>
    <property type="evidence" value="ECO:0007669"/>
    <property type="project" value="TreeGrafter"/>
</dbReference>